<evidence type="ECO:0000256" key="5">
    <source>
        <dbReference type="ARBA" id="ARBA00023242"/>
    </source>
</evidence>
<keyword evidence="11" id="KW-1185">Reference proteome</keyword>
<evidence type="ECO:0000256" key="3">
    <source>
        <dbReference type="ARBA" id="ARBA00023125"/>
    </source>
</evidence>
<organism evidence="10 11">
    <name type="scientific">Malus domestica</name>
    <name type="common">Apple</name>
    <name type="synonym">Pyrus malus</name>
    <dbReference type="NCBI Taxonomy" id="3750"/>
    <lineage>
        <taxon>Eukaryota</taxon>
        <taxon>Viridiplantae</taxon>
        <taxon>Streptophyta</taxon>
        <taxon>Embryophyta</taxon>
        <taxon>Tracheophyta</taxon>
        <taxon>Spermatophyta</taxon>
        <taxon>Magnoliopsida</taxon>
        <taxon>eudicotyledons</taxon>
        <taxon>Gunneridae</taxon>
        <taxon>Pentapetalae</taxon>
        <taxon>rosids</taxon>
        <taxon>fabids</taxon>
        <taxon>Rosales</taxon>
        <taxon>Rosaceae</taxon>
        <taxon>Amygdaloideae</taxon>
        <taxon>Maleae</taxon>
        <taxon>Malus</taxon>
    </lineage>
</organism>
<protein>
    <submittedName>
        <fullName evidence="10">Uncharacterized protein</fullName>
    </submittedName>
</protein>
<dbReference type="PRINTS" id="PR00404">
    <property type="entry name" value="MADSDOMAIN"/>
</dbReference>
<dbReference type="InterPro" id="IPR050142">
    <property type="entry name" value="MADS-box/MEF2_TF"/>
</dbReference>
<dbReference type="PANTHER" id="PTHR48019">
    <property type="entry name" value="SERUM RESPONSE FACTOR HOMOLOG"/>
    <property type="match status" value="1"/>
</dbReference>
<dbReference type="PROSITE" id="PS00350">
    <property type="entry name" value="MADS_BOX_1"/>
    <property type="match status" value="1"/>
</dbReference>
<dbReference type="InterPro" id="IPR002100">
    <property type="entry name" value="TF_MADSbox"/>
</dbReference>
<dbReference type="GO" id="GO:0005634">
    <property type="term" value="C:nucleus"/>
    <property type="evidence" value="ECO:0007669"/>
    <property type="project" value="UniProtKB-SubCell"/>
</dbReference>
<dbReference type="PROSITE" id="PS50066">
    <property type="entry name" value="MADS_BOX_2"/>
    <property type="match status" value="1"/>
</dbReference>
<feature type="compositionally biased region" description="Pro residues" evidence="7">
    <location>
        <begin position="223"/>
        <end position="232"/>
    </location>
</feature>
<dbReference type="GO" id="GO:0003700">
    <property type="term" value="F:DNA-binding transcription factor activity"/>
    <property type="evidence" value="ECO:0007669"/>
    <property type="project" value="InterPro"/>
</dbReference>
<dbReference type="PROSITE" id="PS51297">
    <property type="entry name" value="K_BOX"/>
    <property type="match status" value="1"/>
</dbReference>
<dbReference type="EMBL" id="RDQH01000343">
    <property type="protein sequence ID" value="RXH68299.1"/>
    <property type="molecule type" value="Genomic_DNA"/>
</dbReference>
<dbReference type="GO" id="GO:0045944">
    <property type="term" value="P:positive regulation of transcription by RNA polymerase II"/>
    <property type="evidence" value="ECO:0007669"/>
    <property type="project" value="InterPro"/>
</dbReference>
<feature type="domain" description="K-box" evidence="9">
    <location>
        <begin position="103"/>
        <end position="193"/>
    </location>
</feature>
<dbReference type="SUPFAM" id="SSF55455">
    <property type="entry name" value="SRF-like"/>
    <property type="match status" value="1"/>
</dbReference>
<keyword evidence="2" id="KW-0805">Transcription regulation</keyword>
<evidence type="ECO:0000256" key="2">
    <source>
        <dbReference type="ARBA" id="ARBA00023015"/>
    </source>
</evidence>
<name>A0A498HB98_MALDO</name>
<dbReference type="GO" id="GO:0046983">
    <property type="term" value="F:protein dimerization activity"/>
    <property type="evidence" value="ECO:0007669"/>
    <property type="project" value="InterPro"/>
</dbReference>
<evidence type="ECO:0000259" key="8">
    <source>
        <dbReference type="PROSITE" id="PS50066"/>
    </source>
</evidence>
<dbReference type="FunFam" id="3.40.1810.10:FF:000003">
    <property type="entry name" value="MADS-box transcription factor MADS-MC"/>
    <property type="match status" value="1"/>
</dbReference>
<dbReference type="Pfam" id="PF01486">
    <property type="entry name" value="K-box"/>
    <property type="match status" value="1"/>
</dbReference>
<evidence type="ECO:0000256" key="6">
    <source>
        <dbReference type="SAM" id="Coils"/>
    </source>
</evidence>
<evidence type="ECO:0000256" key="1">
    <source>
        <dbReference type="ARBA" id="ARBA00004123"/>
    </source>
</evidence>
<keyword evidence="6" id="KW-0175">Coiled coil</keyword>
<feature type="coiled-coil region" evidence="6">
    <location>
        <begin position="137"/>
        <end position="196"/>
    </location>
</feature>
<dbReference type="STRING" id="3750.A0A498HB98"/>
<dbReference type="InterPro" id="IPR002487">
    <property type="entry name" value="TF_Kbox"/>
</dbReference>
<dbReference type="AlphaFoldDB" id="A0A498HB98"/>
<gene>
    <name evidence="10" type="ORF">DVH24_028446</name>
</gene>
<evidence type="ECO:0000313" key="10">
    <source>
        <dbReference type="EMBL" id="RXH68299.1"/>
    </source>
</evidence>
<dbReference type="Proteomes" id="UP000290289">
    <property type="component" value="Chromosome 17"/>
</dbReference>
<evidence type="ECO:0000313" key="11">
    <source>
        <dbReference type="Proteomes" id="UP000290289"/>
    </source>
</evidence>
<feature type="compositionally biased region" description="Polar residues" evidence="7">
    <location>
        <begin position="205"/>
        <end position="216"/>
    </location>
</feature>
<keyword evidence="4" id="KW-0804">Transcription</keyword>
<evidence type="ECO:0000259" key="9">
    <source>
        <dbReference type="PROSITE" id="PS51297"/>
    </source>
</evidence>
<dbReference type="Pfam" id="PF00319">
    <property type="entry name" value="SRF-TF"/>
    <property type="match status" value="1"/>
</dbReference>
<dbReference type="Gene3D" id="3.40.1810.10">
    <property type="entry name" value="Transcription factor, MADS-box"/>
    <property type="match status" value="1"/>
</dbReference>
<evidence type="ECO:0000256" key="4">
    <source>
        <dbReference type="ARBA" id="ARBA00023163"/>
    </source>
</evidence>
<keyword evidence="5" id="KW-0539">Nucleus</keyword>
<sequence length="277" mass="31658">MGRGKVQLKRIENTISRQVTFSKRRTGLLKKAHEISVLCDADVALIVFSTKGKLFEYSTDSRSLRLLKLFKLIYLSGMERILDRYEQYTVAERQLNGTNSESQENWCVEYPKLAARIEVIQRKLRNFTGEDLGPLSLRELQNLEQQLDTALKRIRTRKNQLMHESISEMHKKQKALRELNNSLAKQVKENGKMLEEEHDQVQVVGRQQQTNQGRHNSSTLMLMPPPQPPSTPSLPTSRSTSGGFQARGATDGDYEGRPRPPAAKNTHMPLWMLSPFG</sequence>
<comment type="caution">
    <text evidence="10">The sequence shown here is derived from an EMBL/GenBank/DDBJ whole genome shotgun (WGS) entry which is preliminary data.</text>
</comment>
<proteinExistence type="predicted"/>
<accession>A0A498HB98</accession>
<dbReference type="GO" id="GO:0000977">
    <property type="term" value="F:RNA polymerase II transcription regulatory region sequence-specific DNA binding"/>
    <property type="evidence" value="ECO:0007669"/>
    <property type="project" value="InterPro"/>
</dbReference>
<reference evidence="10 11" key="1">
    <citation type="submission" date="2018-10" db="EMBL/GenBank/DDBJ databases">
        <title>A high-quality apple genome assembly.</title>
        <authorList>
            <person name="Hu J."/>
        </authorList>
    </citation>
    <scope>NUCLEOTIDE SEQUENCE [LARGE SCALE GENOMIC DNA]</scope>
    <source>
        <strain evidence="11">cv. HFTH1</strain>
        <tissue evidence="10">Young leaf</tissue>
    </source>
</reference>
<dbReference type="CDD" id="cd00265">
    <property type="entry name" value="MADS_MEF2_like"/>
    <property type="match status" value="1"/>
</dbReference>
<feature type="domain" description="MADS-box" evidence="8">
    <location>
        <begin position="1"/>
        <end position="61"/>
    </location>
</feature>
<dbReference type="InterPro" id="IPR033896">
    <property type="entry name" value="MEF2-like_N"/>
</dbReference>
<dbReference type="InterPro" id="IPR036879">
    <property type="entry name" value="TF_MADSbox_sf"/>
</dbReference>
<feature type="region of interest" description="Disordered" evidence="7">
    <location>
        <begin position="199"/>
        <end position="277"/>
    </location>
</feature>
<keyword evidence="3" id="KW-0238">DNA-binding</keyword>
<dbReference type="SMART" id="SM00432">
    <property type="entry name" value="MADS"/>
    <property type="match status" value="1"/>
</dbReference>
<comment type="subcellular location">
    <subcellularLocation>
        <location evidence="1">Nucleus</location>
    </subcellularLocation>
</comment>
<evidence type="ECO:0000256" key="7">
    <source>
        <dbReference type="SAM" id="MobiDB-lite"/>
    </source>
</evidence>